<evidence type="ECO:0000313" key="1">
    <source>
        <dbReference type="EMBL" id="KAK6940426.1"/>
    </source>
</evidence>
<name>A0AAN8ZJR5_9MAGN</name>
<dbReference type="PANTHER" id="PTHR20953">
    <property type="entry name" value="KINASE-RELATED"/>
    <property type="match status" value="1"/>
</dbReference>
<gene>
    <name evidence="1" type="ORF">RJ641_029957</name>
</gene>
<sequence>MEFQIGARLVVEDDIQAFIQFRTIGNPAWKLIILKSAKLWFHSMPSTSISHDFQLECLNLLETFTYCERDCAYCVFYSVEHAQQAVGNFGSDNRAGIEGILHTISAIQSRNWVIVGLTCCVGREVGGHIDMVYDLLQYGKSLLFVGR</sequence>
<comment type="caution">
    <text evidence="1">The sequence shown here is derived from an EMBL/GenBank/DDBJ whole genome shotgun (WGS) entry which is preliminary data.</text>
</comment>
<keyword evidence="2" id="KW-1185">Reference proteome</keyword>
<proteinExistence type="predicted"/>
<dbReference type="EMBL" id="JBAMMX010000005">
    <property type="protein sequence ID" value="KAK6940426.1"/>
    <property type="molecule type" value="Genomic_DNA"/>
</dbReference>
<accession>A0AAN8ZJR5</accession>
<protein>
    <submittedName>
        <fullName evidence="1">Uncharacterized protein</fullName>
    </submittedName>
</protein>
<dbReference type="Proteomes" id="UP001370490">
    <property type="component" value="Unassembled WGS sequence"/>
</dbReference>
<dbReference type="PANTHER" id="PTHR20953:SF13">
    <property type="entry name" value="EXPRESSED PROTEIN"/>
    <property type="match status" value="1"/>
</dbReference>
<organism evidence="1 2">
    <name type="scientific">Dillenia turbinata</name>
    <dbReference type="NCBI Taxonomy" id="194707"/>
    <lineage>
        <taxon>Eukaryota</taxon>
        <taxon>Viridiplantae</taxon>
        <taxon>Streptophyta</taxon>
        <taxon>Embryophyta</taxon>
        <taxon>Tracheophyta</taxon>
        <taxon>Spermatophyta</taxon>
        <taxon>Magnoliopsida</taxon>
        <taxon>eudicotyledons</taxon>
        <taxon>Gunneridae</taxon>
        <taxon>Pentapetalae</taxon>
        <taxon>Dilleniales</taxon>
        <taxon>Dilleniaceae</taxon>
        <taxon>Dillenia</taxon>
    </lineage>
</organism>
<reference evidence="1 2" key="1">
    <citation type="submission" date="2023-12" db="EMBL/GenBank/DDBJ databases">
        <title>A high-quality genome assembly for Dillenia turbinata (Dilleniales).</title>
        <authorList>
            <person name="Chanderbali A."/>
        </authorList>
    </citation>
    <scope>NUCLEOTIDE SEQUENCE [LARGE SCALE GENOMIC DNA]</scope>
    <source>
        <strain evidence="1">LSX21</strain>
        <tissue evidence="1">Leaf</tissue>
    </source>
</reference>
<dbReference type="AlphaFoldDB" id="A0AAN8ZJR5"/>
<evidence type="ECO:0000313" key="2">
    <source>
        <dbReference type="Proteomes" id="UP001370490"/>
    </source>
</evidence>